<gene>
    <name evidence="1" type="ORF">NX782_25050</name>
</gene>
<proteinExistence type="predicted"/>
<protein>
    <submittedName>
        <fullName evidence="1">Uncharacterized protein</fullName>
    </submittedName>
</protein>
<name>A0ABT2AFA5_9BURK</name>
<comment type="caution">
    <text evidence="1">The sequence shown here is derived from an EMBL/GenBank/DDBJ whole genome shotgun (WGS) entry which is preliminary data.</text>
</comment>
<accession>A0ABT2AFA5</accession>
<evidence type="ECO:0000313" key="1">
    <source>
        <dbReference type="EMBL" id="MCS0592455.1"/>
    </source>
</evidence>
<dbReference type="Proteomes" id="UP001205560">
    <property type="component" value="Unassembled WGS sequence"/>
</dbReference>
<evidence type="ECO:0000313" key="2">
    <source>
        <dbReference type="Proteomes" id="UP001205560"/>
    </source>
</evidence>
<organism evidence="1 2">
    <name type="scientific">Massilia norwichensis</name>
    <dbReference type="NCBI Taxonomy" id="1442366"/>
    <lineage>
        <taxon>Bacteria</taxon>
        <taxon>Pseudomonadati</taxon>
        <taxon>Pseudomonadota</taxon>
        <taxon>Betaproteobacteria</taxon>
        <taxon>Burkholderiales</taxon>
        <taxon>Oxalobacteraceae</taxon>
        <taxon>Telluria group</taxon>
        <taxon>Massilia</taxon>
    </lineage>
</organism>
<dbReference type="RefSeq" id="WP_258848222.1">
    <property type="nucleotide sequence ID" value="NZ_JANUGX010000044.1"/>
</dbReference>
<sequence>MMLGFFKRTAPAVDACELGRIVVALAVPGGAAPPAGCQAVVVGVDGRTRRLQAARRIEAREGETAYAFHPGPYTADLQPFDTAPEIGLRTSFAIDAPDPQASQQRFDLYLAAEVAGRLELAALVTAMESALRHELALGGLALPPCTTLDEWNAFRQGLNKLLYMRFGVTVDDCVPVDLGDSRDYAQILAARAAAPAEPIVSTAAPAPQAAGAAPERFDPAAEDAKALRRLFLELPCLMCGLRLAAMPADPAQFQRQQALLQRLDLVSVGVNAMPALALAAPGQALPAAEQNRRARHSRRACVSLDEAWALLARLRQAGEAALPQLYSEAERIVANLEADCAGRRSVAGEEEGA</sequence>
<reference evidence="1 2" key="1">
    <citation type="submission" date="2022-08" db="EMBL/GenBank/DDBJ databases">
        <title>Reclassification of Massilia species as members of the genera Telluria, Duganella, Pseudoduganella, Mokoshia gen. nov. and Zemynaea gen. nov. using orthogonal and non-orthogonal genome-based approaches.</title>
        <authorList>
            <person name="Bowman J.P."/>
        </authorList>
    </citation>
    <scope>NUCLEOTIDE SEQUENCE [LARGE SCALE GENOMIC DNA]</scope>
    <source>
        <strain evidence="1 2">LMG 28164</strain>
    </source>
</reference>
<keyword evidence="2" id="KW-1185">Reference proteome</keyword>
<dbReference type="EMBL" id="JANUGX010000044">
    <property type="protein sequence ID" value="MCS0592455.1"/>
    <property type="molecule type" value="Genomic_DNA"/>
</dbReference>